<protein>
    <submittedName>
        <fullName evidence="4">N-acetyltransferase</fullName>
    </submittedName>
</protein>
<dbReference type="Pfam" id="PF00583">
    <property type="entry name" value="Acetyltransf_1"/>
    <property type="match status" value="1"/>
</dbReference>
<dbReference type="GO" id="GO:0016747">
    <property type="term" value="F:acyltransferase activity, transferring groups other than amino-acyl groups"/>
    <property type="evidence" value="ECO:0007669"/>
    <property type="project" value="InterPro"/>
</dbReference>
<evidence type="ECO:0000256" key="2">
    <source>
        <dbReference type="ARBA" id="ARBA00023315"/>
    </source>
</evidence>
<dbReference type="InterPro" id="IPR016181">
    <property type="entry name" value="Acyl_CoA_acyltransferase"/>
</dbReference>
<dbReference type="PANTHER" id="PTHR43800">
    <property type="entry name" value="PEPTIDYL-LYSINE N-ACETYLTRANSFERASE YJAB"/>
    <property type="match status" value="1"/>
</dbReference>
<reference evidence="4" key="2">
    <citation type="submission" date="2020-09" db="EMBL/GenBank/DDBJ databases">
        <authorList>
            <person name="Sun Q."/>
            <person name="Zhou Y."/>
        </authorList>
    </citation>
    <scope>NUCLEOTIDE SEQUENCE</scope>
    <source>
        <strain evidence="4">CGMCC 1.15330</strain>
    </source>
</reference>
<organism evidence="4 5">
    <name type="scientific">Sphingomonas metalli</name>
    <dbReference type="NCBI Taxonomy" id="1779358"/>
    <lineage>
        <taxon>Bacteria</taxon>
        <taxon>Pseudomonadati</taxon>
        <taxon>Pseudomonadota</taxon>
        <taxon>Alphaproteobacteria</taxon>
        <taxon>Sphingomonadales</taxon>
        <taxon>Sphingomonadaceae</taxon>
        <taxon>Sphingomonas</taxon>
    </lineage>
</organism>
<dbReference type="Gene3D" id="3.40.630.30">
    <property type="match status" value="1"/>
</dbReference>
<dbReference type="SUPFAM" id="SSF55729">
    <property type="entry name" value="Acyl-CoA N-acyltransferases (Nat)"/>
    <property type="match status" value="1"/>
</dbReference>
<keyword evidence="5" id="KW-1185">Reference proteome</keyword>
<keyword evidence="2" id="KW-0012">Acyltransferase</keyword>
<dbReference type="Proteomes" id="UP000623067">
    <property type="component" value="Unassembled WGS sequence"/>
</dbReference>
<dbReference type="PANTHER" id="PTHR43800:SF1">
    <property type="entry name" value="PEPTIDYL-LYSINE N-ACETYLTRANSFERASE YJAB"/>
    <property type="match status" value="1"/>
</dbReference>
<dbReference type="EMBL" id="BMIH01000003">
    <property type="protein sequence ID" value="GGB36551.1"/>
    <property type="molecule type" value="Genomic_DNA"/>
</dbReference>
<gene>
    <name evidence="4" type="ORF">GCM10011380_27410</name>
</gene>
<keyword evidence="1" id="KW-0808">Transferase</keyword>
<evidence type="ECO:0000313" key="5">
    <source>
        <dbReference type="Proteomes" id="UP000623067"/>
    </source>
</evidence>
<evidence type="ECO:0000259" key="3">
    <source>
        <dbReference type="PROSITE" id="PS51186"/>
    </source>
</evidence>
<sequence length="202" mass="22303">MRSACLTTLSGDQVATIVTTLEMRRRPPLRPVPPSPFRLVRWEAPAPARYRALFERVGAPWLWFSRLVMDDAALVAIVHDPAVQVFAITDPAGIEVGMLELDFRHAGACELGYVGFVPELAGKGHGAWLMAEALMRAWRKGVERVWVHTCTLDHPAALGFYRRHGFVAIGRAIETFPDPRVLGILPADAAPQIPLLAQPRAQ</sequence>
<accession>A0A916T9B8</accession>
<evidence type="ECO:0000256" key="1">
    <source>
        <dbReference type="ARBA" id="ARBA00022679"/>
    </source>
</evidence>
<feature type="domain" description="N-acetyltransferase" evidence="3">
    <location>
        <begin position="48"/>
        <end position="188"/>
    </location>
</feature>
<name>A0A916T9B8_9SPHN</name>
<dbReference type="AlphaFoldDB" id="A0A916T9B8"/>
<comment type="caution">
    <text evidence="4">The sequence shown here is derived from an EMBL/GenBank/DDBJ whole genome shotgun (WGS) entry which is preliminary data.</text>
</comment>
<dbReference type="PROSITE" id="PS51186">
    <property type="entry name" value="GNAT"/>
    <property type="match status" value="1"/>
</dbReference>
<dbReference type="CDD" id="cd04301">
    <property type="entry name" value="NAT_SF"/>
    <property type="match status" value="1"/>
</dbReference>
<evidence type="ECO:0000313" key="4">
    <source>
        <dbReference type="EMBL" id="GGB36551.1"/>
    </source>
</evidence>
<dbReference type="InterPro" id="IPR000182">
    <property type="entry name" value="GNAT_dom"/>
</dbReference>
<proteinExistence type="predicted"/>
<dbReference type="RefSeq" id="WP_188659311.1">
    <property type="nucleotide sequence ID" value="NZ_BMIH01000003.1"/>
</dbReference>
<reference evidence="4" key="1">
    <citation type="journal article" date="2014" name="Int. J. Syst. Evol. Microbiol.">
        <title>Complete genome sequence of Corynebacterium casei LMG S-19264T (=DSM 44701T), isolated from a smear-ripened cheese.</title>
        <authorList>
            <consortium name="US DOE Joint Genome Institute (JGI-PGF)"/>
            <person name="Walter F."/>
            <person name="Albersmeier A."/>
            <person name="Kalinowski J."/>
            <person name="Ruckert C."/>
        </authorList>
    </citation>
    <scope>NUCLEOTIDE SEQUENCE</scope>
    <source>
        <strain evidence="4">CGMCC 1.15330</strain>
    </source>
</reference>